<dbReference type="EMBL" id="LR796529">
    <property type="protein sequence ID" value="CAB4149685.1"/>
    <property type="molecule type" value="Genomic_DNA"/>
</dbReference>
<organism evidence="2">
    <name type="scientific">uncultured Caudovirales phage</name>
    <dbReference type="NCBI Taxonomy" id="2100421"/>
    <lineage>
        <taxon>Viruses</taxon>
        <taxon>Duplodnaviria</taxon>
        <taxon>Heunggongvirae</taxon>
        <taxon>Uroviricota</taxon>
        <taxon>Caudoviricetes</taxon>
        <taxon>Peduoviridae</taxon>
        <taxon>Maltschvirus</taxon>
        <taxon>Maltschvirus maltsch</taxon>
    </lineage>
</organism>
<evidence type="ECO:0000313" key="2">
    <source>
        <dbReference type="EMBL" id="CAB4182762.1"/>
    </source>
</evidence>
<proteinExistence type="predicted"/>
<evidence type="ECO:0000313" key="3">
    <source>
        <dbReference type="EMBL" id="CAB4212738.1"/>
    </source>
</evidence>
<sequence>MIGARLATLHELKTVYGLGDLYLLLEVLSVDRHNERVGAMKPEA</sequence>
<accession>A0A6J5QGP8</accession>
<dbReference type="EMBL" id="LR797392">
    <property type="protein sequence ID" value="CAB4212738.1"/>
    <property type="molecule type" value="Genomic_DNA"/>
</dbReference>
<gene>
    <name evidence="2" type="ORF">UFOVP1081_20</name>
    <name evidence="3" type="ORF">UFOVP1433_20</name>
    <name evidence="1" type="ORF">UFOVP553_20</name>
</gene>
<name>A0A6J5QGP8_9CAUD</name>
<dbReference type="EMBL" id="LR797038">
    <property type="protein sequence ID" value="CAB4182762.1"/>
    <property type="molecule type" value="Genomic_DNA"/>
</dbReference>
<reference evidence="2" key="1">
    <citation type="submission" date="2020-05" db="EMBL/GenBank/DDBJ databases">
        <authorList>
            <person name="Chiriac C."/>
            <person name="Salcher M."/>
            <person name="Ghai R."/>
            <person name="Kavagutti S V."/>
        </authorList>
    </citation>
    <scope>NUCLEOTIDE SEQUENCE</scope>
</reference>
<evidence type="ECO:0000313" key="1">
    <source>
        <dbReference type="EMBL" id="CAB4149685.1"/>
    </source>
</evidence>
<protein>
    <submittedName>
        <fullName evidence="2">Uncharacterized protein</fullName>
    </submittedName>
</protein>